<dbReference type="Proteomes" id="UP000054783">
    <property type="component" value="Unassembled WGS sequence"/>
</dbReference>
<evidence type="ECO:0000313" key="2">
    <source>
        <dbReference type="Proteomes" id="UP000054783"/>
    </source>
</evidence>
<organism evidence="1 2">
    <name type="scientific">Trichinella patagoniensis</name>
    <dbReference type="NCBI Taxonomy" id="990121"/>
    <lineage>
        <taxon>Eukaryota</taxon>
        <taxon>Metazoa</taxon>
        <taxon>Ecdysozoa</taxon>
        <taxon>Nematoda</taxon>
        <taxon>Enoplea</taxon>
        <taxon>Dorylaimia</taxon>
        <taxon>Trichinellida</taxon>
        <taxon>Trichinellidae</taxon>
        <taxon>Trichinella</taxon>
    </lineage>
</organism>
<accession>A0A0V1A246</accession>
<dbReference type="AlphaFoldDB" id="A0A0V1A246"/>
<keyword evidence="2" id="KW-1185">Reference proteome</keyword>
<evidence type="ECO:0000313" key="1">
    <source>
        <dbReference type="EMBL" id="KRY18982.1"/>
    </source>
</evidence>
<reference evidence="1 2" key="1">
    <citation type="submission" date="2015-01" db="EMBL/GenBank/DDBJ databases">
        <title>Evolution of Trichinella species and genotypes.</title>
        <authorList>
            <person name="Korhonen P.K."/>
            <person name="Edoardo P."/>
            <person name="Giuseppe L.R."/>
            <person name="Gasser R.B."/>
        </authorList>
    </citation>
    <scope>NUCLEOTIDE SEQUENCE [LARGE SCALE GENOMIC DNA]</scope>
    <source>
        <strain evidence="1">ISS2496</strain>
    </source>
</reference>
<proteinExistence type="predicted"/>
<gene>
    <name evidence="1" type="ORF">T12_198</name>
</gene>
<name>A0A0V1A246_9BILA</name>
<sequence length="49" mass="5887">MFHNRSICITFSLTLTLGYNHHFRFICRSDTHLKVVDITSVPIEFKFYH</sequence>
<comment type="caution">
    <text evidence="1">The sequence shown here is derived from an EMBL/GenBank/DDBJ whole genome shotgun (WGS) entry which is preliminary data.</text>
</comment>
<dbReference type="EMBL" id="JYDQ01000040">
    <property type="protein sequence ID" value="KRY18982.1"/>
    <property type="molecule type" value="Genomic_DNA"/>
</dbReference>
<protein>
    <submittedName>
        <fullName evidence="1">Uncharacterized protein</fullName>
    </submittedName>
</protein>